<dbReference type="RefSeq" id="WP_377044588.1">
    <property type="nucleotide sequence ID" value="NZ_JBHLUN010000007.1"/>
</dbReference>
<dbReference type="InterPro" id="IPR019262">
    <property type="entry name" value="DUF2272"/>
</dbReference>
<organism evidence="3 4">
    <name type="scientific">Roseomonas elaeocarpi</name>
    <dbReference type="NCBI Taxonomy" id="907779"/>
    <lineage>
        <taxon>Bacteria</taxon>
        <taxon>Pseudomonadati</taxon>
        <taxon>Pseudomonadota</taxon>
        <taxon>Alphaproteobacteria</taxon>
        <taxon>Acetobacterales</taxon>
        <taxon>Roseomonadaceae</taxon>
        <taxon>Roseomonas</taxon>
    </lineage>
</organism>
<sequence length="324" mass="34545">MPVRSPRVPSCSAESRHFPPPAAPPSGVRDALRTARPLARWCRAAALILPLAVAACAGGPPAATTATRAYREAPLPYPPSAKQRIVRFAEEEWQEWGGITVLSGEKRPPSHAPGPESSLSNFPRVLAYWRAVDGDSAIIDRNRDRYAAALAGAATTPWSEPAWSAAFISWVMRSAGVGYREFPGNAAHAFYLDALLTDAQDFPATAPFVPHDPASYVPVPGDLVCGDRSRRPLLSWQQRMGEIGQFRPTHCDIVVRASATEVDVVGGNVADAVTMTRLLADGTGRLLPRPPGEPTTFAVMEDRLGSLPPFATTAAPLSLGVPGS</sequence>
<evidence type="ECO:0000313" key="3">
    <source>
        <dbReference type="EMBL" id="MFC0408841.1"/>
    </source>
</evidence>
<gene>
    <name evidence="3" type="ORF">ACFFGY_11305</name>
</gene>
<feature type="region of interest" description="Disordered" evidence="1">
    <location>
        <begin position="1"/>
        <end position="29"/>
    </location>
</feature>
<dbReference type="Pfam" id="PF10030">
    <property type="entry name" value="DUF2272"/>
    <property type="match status" value="1"/>
</dbReference>
<evidence type="ECO:0000259" key="2">
    <source>
        <dbReference type="Pfam" id="PF10030"/>
    </source>
</evidence>
<proteinExistence type="predicted"/>
<evidence type="ECO:0000313" key="4">
    <source>
        <dbReference type="Proteomes" id="UP001589865"/>
    </source>
</evidence>
<keyword evidence="4" id="KW-1185">Reference proteome</keyword>
<accession>A0ABV6JWY6</accession>
<comment type="caution">
    <text evidence="3">The sequence shown here is derived from an EMBL/GenBank/DDBJ whole genome shotgun (WGS) entry which is preliminary data.</text>
</comment>
<evidence type="ECO:0000256" key="1">
    <source>
        <dbReference type="SAM" id="MobiDB-lite"/>
    </source>
</evidence>
<dbReference type="EMBL" id="JBHLUN010000007">
    <property type="protein sequence ID" value="MFC0408841.1"/>
    <property type="molecule type" value="Genomic_DNA"/>
</dbReference>
<dbReference type="Proteomes" id="UP001589865">
    <property type="component" value="Unassembled WGS sequence"/>
</dbReference>
<protein>
    <submittedName>
        <fullName evidence="3">DUF2272 domain-containing protein</fullName>
    </submittedName>
</protein>
<reference evidence="3 4" key="1">
    <citation type="submission" date="2024-09" db="EMBL/GenBank/DDBJ databases">
        <authorList>
            <person name="Sun Q."/>
            <person name="Mori K."/>
        </authorList>
    </citation>
    <scope>NUCLEOTIDE SEQUENCE [LARGE SCALE GENOMIC DNA]</scope>
    <source>
        <strain evidence="3 4">TBRC 5777</strain>
    </source>
</reference>
<name>A0ABV6JWY6_9PROT</name>
<feature type="domain" description="DUF2272" evidence="2">
    <location>
        <begin position="123"/>
        <end position="287"/>
    </location>
</feature>